<organism evidence="2 3">
    <name type="scientific">Rotaria sordida</name>
    <dbReference type="NCBI Taxonomy" id="392033"/>
    <lineage>
        <taxon>Eukaryota</taxon>
        <taxon>Metazoa</taxon>
        <taxon>Spiralia</taxon>
        <taxon>Gnathifera</taxon>
        <taxon>Rotifera</taxon>
        <taxon>Eurotatoria</taxon>
        <taxon>Bdelloidea</taxon>
        <taxon>Philodinida</taxon>
        <taxon>Philodinidae</taxon>
        <taxon>Rotaria</taxon>
    </lineage>
</organism>
<evidence type="ECO:0000313" key="3">
    <source>
        <dbReference type="Proteomes" id="UP000663874"/>
    </source>
</evidence>
<sequence length="126" mass="13672">NAHTPTPTLSSPPNESLPPNESPPSHDSTTSKKSSSSNEPSPSNDFSTTKKTPPSNNSPSSNNSRPEKITIYTPTSTLKKIIKEISADIQELFPPLFKKKTALNEQIPSITSNKIINFLLISSLNK</sequence>
<evidence type="ECO:0000256" key="1">
    <source>
        <dbReference type="SAM" id="MobiDB-lite"/>
    </source>
</evidence>
<dbReference type="EMBL" id="CAJOBE010029550">
    <property type="protein sequence ID" value="CAF4285790.1"/>
    <property type="molecule type" value="Genomic_DNA"/>
</dbReference>
<feature type="compositionally biased region" description="Low complexity" evidence="1">
    <location>
        <begin position="1"/>
        <end position="64"/>
    </location>
</feature>
<proteinExistence type="predicted"/>
<dbReference type="Proteomes" id="UP000663874">
    <property type="component" value="Unassembled WGS sequence"/>
</dbReference>
<feature type="region of interest" description="Disordered" evidence="1">
    <location>
        <begin position="1"/>
        <end position="71"/>
    </location>
</feature>
<comment type="caution">
    <text evidence="2">The sequence shown here is derived from an EMBL/GenBank/DDBJ whole genome shotgun (WGS) entry which is preliminary data.</text>
</comment>
<dbReference type="AlphaFoldDB" id="A0A820GXA7"/>
<feature type="non-terminal residue" evidence="2">
    <location>
        <position position="1"/>
    </location>
</feature>
<protein>
    <submittedName>
        <fullName evidence="2">Uncharacterized protein</fullName>
    </submittedName>
</protein>
<accession>A0A820GXA7</accession>
<name>A0A820GXA7_9BILA</name>
<gene>
    <name evidence="2" type="ORF">FNK824_LOCUS40071</name>
</gene>
<evidence type="ECO:0000313" key="2">
    <source>
        <dbReference type="EMBL" id="CAF4285790.1"/>
    </source>
</evidence>
<reference evidence="2" key="1">
    <citation type="submission" date="2021-02" db="EMBL/GenBank/DDBJ databases">
        <authorList>
            <person name="Nowell W R."/>
        </authorList>
    </citation>
    <scope>NUCLEOTIDE SEQUENCE</scope>
</reference>